<evidence type="ECO:0000256" key="3">
    <source>
        <dbReference type="SAM" id="Phobius"/>
    </source>
</evidence>
<keyword evidence="3" id="KW-0472">Membrane</keyword>
<dbReference type="SMART" id="SM00409">
    <property type="entry name" value="IG"/>
    <property type="match status" value="13"/>
</dbReference>
<dbReference type="Proteomes" id="UP000293562">
    <property type="component" value="Unassembled WGS sequence"/>
</dbReference>
<dbReference type="RefSeq" id="WP_130307001.1">
    <property type="nucleotide sequence ID" value="NZ_SHKN01000001.1"/>
</dbReference>
<feature type="domain" description="Ig-like" evidence="4">
    <location>
        <begin position="2703"/>
        <end position="2785"/>
    </location>
</feature>
<feature type="transmembrane region" description="Helical" evidence="3">
    <location>
        <begin position="12"/>
        <end position="31"/>
    </location>
</feature>
<proteinExistence type="predicted"/>
<reference evidence="5 6" key="1">
    <citation type="submission" date="2019-02" db="EMBL/GenBank/DDBJ databases">
        <title>Genomic Encyclopedia of Type Strains, Phase IV (KMG-IV): sequencing the most valuable type-strain genomes for metagenomic binning, comparative biology and taxonomic classification.</title>
        <authorList>
            <person name="Goeker M."/>
        </authorList>
    </citation>
    <scope>NUCLEOTIDE SEQUENCE [LARGE SCALE GENOMIC DNA]</scope>
    <source>
        <strain evidence="5 6">DSM 28825</strain>
    </source>
</reference>
<feature type="domain" description="Ig-like" evidence="4">
    <location>
        <begin position="2453"/>
        <end position="2533"/>
    </location>
</feature>
<feature type="domain" description="Ig-like" evidence="4">
    <location>
        <begin position="1745"/>
        <end position="1829"/>
    </location>
</feature>
<dbReference type="GO" id="GO:0005886">
    <property type="term" value="C:plasma membrane"/>
    <property type="evidence" value="ECO:0007669"/>
    <property type="project" value="TreeGrafter"/>
</dbReference>
<dbReference type="EMBL" id="SHKN01000001">
    <property type="protein sequence ID" value="RZT96926.1"/>
    <property type="molecule type" value="Genomic_DNA"/>
</dbReference>
<feature type="domain" description="Ig-like" evidence="4">
    <location>
        <begin position="2631"/>
        <end position="2697"/>
    </location>
</feature>
<dbReference type="PROSITE" id="PS50835">
    <property type="entry name" value="IG_LIKE"/>
    <property type="match status" value="8"/>
</dbReference>
<dbReference type="InterPro" id="IPR036179">
    <property type="entry name" value="Ig-like_dom_sf"/>
</dbReference>
<gene>
    <name evidence="5" type="ORF">EV201_1582</name>
</gene>
<organism evidence="5 6">
    <name type="scientific">Ancylomarina subtilis</name>
    <dbReference type="NCBI Taxonomy" id="1639035"/>
    <lineage>
        <taxon>Bacteria</taxon>
        <taxon>Pseudomonadati</taxon>
        <taxon>Bacteroidota</taxon>
        <taxon>Bacteroidia</taxon>
        <taxon>Marinilabiliales</taxon>
        <taxon>Marinifilaceae</taxon>
        <taxon>Ancylomarina</taxon>
    </lineage>
</organism>
<feature type="domain" description="Ig-like" evidence="4">
    <location>
        <begin position="2365"/>
        <end position="2449"/>
    </location>
</feature>
<keyword evidence="1" id="KW-0732">Signal</keyword>
<keyword evidence="3" id="KW-1133">Transmembrane helix</keyword>
<comment type="caution">
    <text evidence="5">The sequence shown here is derived from an EMBL/GenBank/DDBJ whole genome shotgun (WGS) entry which is preliminary data.</text>
</comment>
<protein>
    <submittedName>
        <fullName evidence="5">Gliding motility-associated-like protein</fullName>
    </submittedName>
</protein>
<keyword evidence="3" id="KW-0812">Transmembrane</keyword>
<sequence length="3338" mass="364403">MDTNTVNDKRTLLPSTLLFKLFTFFVLSLFAPKVFAQLDYIHYVPPLYNGSNTNKDIGRNVVVITTDSRELIDVWIYKGDNNLLAQIQVSRFEPYRYVFETSRADNYGEIYSYPTDYEFPIGVVGANELNTVLDDAGLKFISYDAPIYVNMRHITQDQGGSLTTKGRFAMGKEFRTGHVYTANVGATFRRAHFFSVMATEDNTTVKFTDIKTEVLTQLIAGSLEPLAISALDTITVLLQKGQSYVIGIDHDIKGFGTGNMNALNGTHILSDKDIVVNTGSWTSGSSAGQDMGIDQIVPYEQIRDKYIVLKGEGNSSTEVPIVVPTEDGTDIYLNGSSTPINSFPLNAGEPFLVTTGNYYNDKMYIDTKGKNVYVYQTLSGSSSKIGPTVGMNFIAPLSATGMHQVDIPFADQLAIESVNSVITILAQKGATVKYENIIDGVTTEREFLPSEASTILGTEEWVSYRMDAVVGNIRFQSSRALNVCWTVQTGVVGSAGYYSGFSKAIPKIIPDLHVDLETDLSVICESYNDNIVVDFVSIPDPDFYEWYRNEVTPDSLIFENEKLNELAPDVPTKYILKAYYRDPTLDILYNGDFSSGRGNFETDYEEVSGNLRYPGQFALTFSPQSENSSFVDFDDMEGGGLMFLAMSGGVPGDTVYQKLDIPIERNSNYIIKVHGRMAQANPEVAPQSLDVYINDERVKSNFLIDDASKWKSTSALWKSKDNQKATISLIDANASGNIGVFAIDSITFVPAVQDSAEFNALVIPNYSFTPYNKPQHFCLGQLSGNIDISNGDTSWYTYVWERKNGENDYIPIAETNVSGTDSYNLVFNNITNDNAGVYRCSINFKEEYQQCGMALEPAQVEVEVVVDELAQILSLTEGSNLCEGEFEALEVNVEGKYSRIAWSVNGVEKAEGKVFDFNLDKAYSAGVYTIRCDVENACQPLSREIEIEIFGKPNLTDLQVPTNLCDQESVNLTAVCSVPADATMEYSWYRDNNLIETNNLAVFSIIPDMSDAYYKVAVAARYNIGGLDEHTCVGNELVSNLAADAVYPQVVLTALEPVTLCEGLSYLYKTELETSGDYYIYNWEVPVGVTGDKTNADFNLINIKPAMAGNYKVTVTNRCGSSNSTSLLTVTPKMEVTDITIDKVGPYCDGENVTITVVDNGYANFYKAENVTVGQEQIINPMANPFVFAANSVNRGQWEITAEGNCGTVYQEPFTINLLDNFSDPSLNNITTCYGEDVKFEVQIATKPTGSELTYTWTDPNGDPIVVADPNPKNVVNILDVQLEDLGIYTCEIENKCGYKKIVTATLSVECVTSALTAPAVEVCQGTTDYSFDIAYVGTPTFEWRFNTTTGAPLSTLDHYTIPTVEKANEGIYYCDITLACGTVLKYQRQLVVNDHISVVKDPSAILDICEGDQTELIIDVTGTPTSIKWFDNGNTELTAYEGETRISTGIIGASGSYTYTYKLTGDCENPEGSFVVTVHAKPSIAPIAQINACVGDVDLNMVVTSIDPATSSWWNSDESAKVADGLNHTLSGMTYSGNLLTYTAVTNTAFCSDVKTTAQVYIYKPIAVVSNSDLTPKPCVGEPLSLIVKGTGDDLSYNWFNIADPAVTLSSGTVLDLGAAELIDEGDYRCELISGNGCGNVNVDFTVDVREHAKITLQPTDETPCEGDGSVTFKVMGTAEDAPSYQWYEDDVLISDGGDFVGTTTTDLTVSNLLGNENQSYHCKVSGDYCDPIDSEKASLTVNKNVVIKKDPVSITIAEDGVATFTVEAEGTGPFTYQWYEDNLPMGGEISATLTIDPATIGLDGHKYKCLVSNACSTDVASAEAILTVDPAIKITEQPVPIVICEGADYKFVVVYKNSATDCVWEYSINNGVSYSAATVGTAVKSSVDGTTDKSTLTVSNATAVMDGWRFRALVTAPDNYSSEVSVQVDVPASFDPIADKEICIGSGASFSVNGLSGSTPYTYQWIRGADNIGDDLGINSSLNLIATEATNGTYSIGVKAGVCPVEIKNFNISHFDDLVINGITDIDPVCHNVAEDIEVDIALDPVFNSSVTYAWTKDGGALTGTTDEAKYNIKGLDNSETGLYKVEVTDGCGTKSSTRFVNVFDEIVKTETWDYGPLCVGDALLLEAKVTGDNPTYTWTIPAGSTNPGNVATLKIDGVVLENAGTYTCVVSGTCGTDVTYTVDIVINDVPNITAGLEALTGVCVNEPLILGPIIYDATTGESILWKFNDGVIAGETSESLNLANADFADEGNYRVEVTNACGTDFSLGFQDVHPIPTLAPIDNQTACQGENVIFRAVTTGENLTYRWFIDDVARPEYDDQSEIEIPNIQPFDVNTPKNYKVECQVNSCNTDLDETAYVLVNPNTILNTSIKGEVVYVGIPHVFDLDVTGSDLTFEWHHIHTDGTDETLEETTKTLTIDYLSLTDAGEYSCKITGECGVRFTSGYLTVKDPMRIVEDLGGDAIEKCFGEPLNLNISVEGEVFSINWFKGADDLNHHELNFSIPALDVSDAGFYRCEIVGEGANIKDTVNVVVYQTTVLNSDLKDEVLCENDDLLWTLAVSGSFLTYDWKHNGKTVSTDPTLNILNTPMDSAGIYSVDITGKCGVVSTEANLTLKKLPYFISKSDDLEKCENDAEAIFSVNYGGDNLLYQWQKDNVDIEGANSSELKIQNLRTSDAGVYKCVVSSGCGFAPEAPVQNLVVIPQLKILSESPGMEICDGEEAQFIVEVEGTDEVYQWQKNGIAIPGENAPQLAIGSASLNEEGYYSCEVSDKCTARRYSNSKKLTVNELPNSQIFGRMTLCVLEDRVAYNTAIQPDINYGWLVEGGEFTSPSEGFKTKITWGDVIEDGKVKLKILNEATGCYSEVDSLVTLHPLPVVTLASQESRGICDSEFELGGGLPVGGIYWVNGVAQNTFDPSQGNGEYQVRYSYTDDLGCSNTTDETLMTIDSLPVVKLIEDVVVGSCGSKELSAVTEENNIKWSPSRYLDDPNSLTPTFTSGETTLYVATVVDKHGCVGNDIVNVTVAPLPLITTINDTIIGECKEIELTTHISGDIDEITWSNAGDLDNSKSSNPKLIKPHVGVNDYQISVTDKYGCLGSASIKVEVLPNPEIGENQFLCEGETLVVDIKDLSNPIWKDGYTAWERIIDKPGEYELSVEENDCELKQKIVMNPSPKFELDNNDVYPGIVIFEGETYTLAPDLDPDYGPYTYTWSDSSVLPELVVVESGTYKLKVEDNIGCVATDTVVVDVKPIGIESPNAFTPLSKNENDRFYLKDINVTDRFEMYIYNRWGELLYKTNEAGYANGWDGTYKGEDCPVGAYVWVLMLDGKVKEKGNVILVR</sequence>
<keyword evidence="2" id="KW-1015">Disulfide bond</keyword>
<feature type="domain" description="Ig-like" evidence="4">
    <location>
        <begin position="2123"/>
        <end position="2186"/>
    </location>
</feature>
<keyword evidence="6" id="KW-1185">Reference proteome</keyword>
<dbReference type="InterPro" id="IPR003599">
    <property type="entry name" value="Ig_sub"/>
</dbReference>
<evidence type="ECO:0000313" key="6">
    <source>
        <dbReference type="Proteomes" id="UP000293562"/>
    </source>
</evidence>
<evidence type="ECO:0000256" key="2">
    <source>
        <dbReference type="ARBA" id="ARBA00023157"/>
    </source>
</evidence>
<accession>A0A4Q7VKZ5</accession>
<dbReference type="PANTHER" id="PTHR45080:SF8">
    <property type="entry name" value="IG-LIKE DOMAIN-CONTAINING PROTEIN"/>
    <property type="match status" value="1"/>
</dbReference>
<dbReference type="GO" id="GO:0007156">
    <property type="term" value="P:homophilic cell adhesion via plasma membrane adhesion molecules"/>
    <property type="evidence" value="ECO:0007669"/>
    <property type="project" value="TreeGrafter"/>
</dbReference>
<dbReference type="OrthoDB" id="1108781at2"/>
<dbReference type="NCBIfam" id="TIGR04131">
    <property type="entry name" value="Bac_Flav_CTERM"/>
    <property type="match status" value="1"/>
</dbReference>
<dbReference type="SMART" id="SM00408">
    <property type="entry name" value="IGc2"/>
    <property type="match status" value="6"/>
</dbReference>
<dbReference type="CDD" id="cd00096">
    <property type="entry name" value="Ig"/>
    <property type="match status" value="1"/>
</dbReference>
<dbReference type="SUPFAM" id="SSF48726">
    <property type="entry name" value="Immunoglobulin"/>
    <property type="match status" value="9"/>
</dbReference>
<dbReference type="InterPro" id="IPR013783">
    <property type="entry name" value="Ig-like_fold"/>
</dbReference>
<feature type="domain" description="Ig-like" evidence="4">
    <location>
        <begin position="1666"/>
        <end position="1742"/>
    </location>
</feature>
<dbReference type="InterPro" id="IPR050958">
    <property type="entry name" value="Cell_Adh-Cytoskel_Orgn"/>
</dbReference>
<dbReference type="PANTHER" id="PTHR45080">
    <property type="entry name" value="CONTACTIN 5"/>
    <property type="match status" value="1"/>
</dbReference>
<name>A0A4Q7VKZ5_9BACT</name>
<dbReference type="Gene3D" id="2.60.40.10">
    <property type="entry name" value="Immunoglobulins"/>
    <property type="match status" value="11"/>
</dbReference>
<dbReference type="InterPro" id="IPR007110">
    <property type="entry name" value="Ig-like_dom"/>
</dbReference>
<dbReference type="Pfam" id="PF13585">
    <property type="entry name" value="CHU_C"/>
    <property type="match status" value="1"/>
</dbReference>
<dbReference type="InterPro" id="IPR026341">
    <property type="entry name" value="T9SS_type_B"/>
</dbReference>
<feature type="domain" description="Ig-like" evidence="4">
    <location>
        <begin position="1225"/>
        <end position="1308"/>
    </location>
</feature>
<evidence type="ECO:0000256" key="1">
    <source>
        <dbReference type="ARBA" id="ARBA00022729"/>
    </source>
</evidence>
<evidence type="ECO:0000313" key="5">
    <source>
        <dbReference type="EMBL" id="RZT96926.1"/>
    </source>
</evidence>
<evidence type="ECO:0000259" key="4">
    <source>
        <dbReference type="PROSITE" id="PS50835"/>
    </source>
</evidence>
<dbReference type="InterPro" id="IPR003598">
    <property type="entry name" value="Ig_sub2"/>
</dbReference>